<evidence type="ECO:0000313" key="6">
    <source>
        <dbReference type="EMBL" id="SHJ64454.1"/>
    </source>
</evidence>
<dbReference type="GO" id="GO:0016787">
    <property type="term" value="F:hydrolase activity"/>
    <property type="evidence" value="ECO:0007669"/>
    <property type="project" value="UniProtKB-KW"/>
</dbReference>
<dbReference type="AlphaFoldDB" id="A0A1M6KZZ2"/>
<dbReference type="SMART" id="SM00849">
    <property type="entry name" value="Lactamase_B"/>
    <property type="match status" value="1"/>
</dbReference>
<dbReference type="Proteomes" id="UP000184387">
    <property type="component" value="Unassembled WGS sequence"/>
</dbReference>
<sequence length="291" mass="31663">MRIHSIECGSMRPFGGRLWDGETRGFGPAHLACRCLLAETEAGLVLIDTGFGLEDVNQPVPRLNTAFYLADRVHLEADETAISRIRQLGLDPRDVRHIVMTHLDFDHAGGLTDFPWATVHVHAVELAASRRRAGAIARGRYRPAQLAHPMEEYSLPGPMWFGLPTIRGLEGLPPSIFLVPLPGHTAGHCGVALETPQGWVLHAGDTVFMHSELEPPMRMPPLAAAYANVMQVNREARLQSRRMLRALAREHGDEVTILCTHDPVLPSGAAARLVTQAGAGVRAPEPAPPSA</sequence>
<name>A0A1M6KZZ2_9PROT</name>
<dbReference type="PANTHER" id="PTHR42978">
    <property type="entry name" value="QUORUM-QUENCHING LACTONASE YTNP-RELATED-RELATED"/>
    <property type="match status" value="1"/>
</dbReference>
<evidence type="ECO:0000256" key="4">
    <source>
        <dbReference type="ARBA" id="ARBA00022833"/>
    </source>
</evidence>
<dbReference type="STRING" id="198092.SAMN02745194_03039"/>
<evidence type="ECO:0000256" key="1">
    <source>
        <dbReference type="ARBA" id="ARBA00007749"/>
    </source>
</evidence>
<comment type="similarity">
    <text evidence="1">Belongs to the metallo-beta-lactamase superfamily.</text>
</comment>
<gene>
    <name evidence="6" type="ORF">SAMN02745194_03039</name>
</gene>
<keyword evidence="4" id="KW-0862">Zinc</keyword>
<keyword evidence="3" id="KW-0378">Hydrolase</keyword>
<evidence type="ECO:0000256" key="3">
    <source>
        <dbReference type="ARBA" id="ARBA00022801"/>
    </source>
</evidence>
<dbReference type="SUPFAM" id="SSF56281">
    <property type="entry name" value="Metallo-hydrolase/oxidoreductase"/>
    <property type="match status" value="1"/>
</dbReference>
<dbReference type="InterPro" id="IPR051013">
    <property type="entry name" value="MBL_superfamily_lactonases"/>
</dbReference>
<dbReference type="EMBL" id="FQZF01000017">
    <property type="protein sequence ID" value="SHJ64454.1"/>
    <property type="molecule type" value="Genomic_DNA"/>
</dbReference>
<dbReference type="PANTHER" id="PTHR42978:SF3">
    <property type="entry name" value="BLR3078 PROTEIN"/>
    <property type="match status" value="1"/>
</dbReference>
<evidence type="ECO:0000256" key="2">
    <source>
        <dbReference type="ARBA" id="ARBA00022723"/>
    </source>
</evidence>
<keyword evidence="2" id="KW-0479">Metal-binding</keyword>
<dbReference type="RefSeq" id="WP_073136173.1">
    <property type="nucleotide sequence ID" value="NZ_FQZF01000017.1"/>
</dbReference>
<proteinExistence type="inferred from homology"/>
<dbReference type="OrthoDB" id="9773738at2"/>
<dbReference type="InterPro" id="IPR001279">
    <property type="entry name" value="Metallo-B-lactamas"/>
</dbReference>
<organism evidence="6 7">
    <name type="scientific">Muricoccus roseus</name>
    <dbReference type="NCBI Taxonomy" id="198092"/>
    <lineage>
        <taxon>Bacteria</taxon>
        <taxon>Pseudomonadati</taxon>
        <taxon>Pseudomonadota</taxon>
        <taxon>Alphaproteobacteria</taxon>
        <taxon>Acetobacterales</taxon>
        <taxon>Roseomonadaceae</taxon>
        <taxon>Muricoccus</taxon>
    </lineage>
</organism>
<dbReference type="Gene3D" id="3.60.15.10">
    <property type="entry name" value="Ribonuclease Z/Hydroxyacylglutathione hydrolase-like"/>
    <property type="match status" value="1"/>
</dbReference>
<evidence type="ECO:0000313" key="7">
    <source>
        <dbReference type="Proteomes" id="UP000184387"/>
    </source>
</evidence>
<reference evidence="6 7" key="1">
    <citation type="submission" date="2016-11" db="EMBL/GenBank/DDBJ databases">
        <authorList>
            <person name="Jaros S."/>
            <person name="Januszkiewicz K."/>
            <person name="Wedrychowicz H."/>
        </authorList>
    </citation>
    <scope>NUCLEOTIDE SEQUENCE [LARGE SCALE GENOMIC DNA]</scope>
    <source>
        <strain evidence="6 7">DSM 14916</strain>
    </source>
</reference>
<feature type="domain" description="Metallo-beta-lactamase" evidence="5">
    <location>
        <begin position="32"/>
        <end position="261"/>
    </location>
</feature>
<keyword evidence="7" id="KW-1185">Reference proteome</keyword>
<dbReference type="InterPro" id="IPR036866">
    <property type="entry name" value="RibonucZ/Hydroxyglut_hydro"/>
</dbReference>
<dbReference type="GO" id="GO:0046872">
    <property type="term" value="F:metal ion binding"/>
    <property type="evidence" value="ECO:0007669"/>
    <property type="project" value="UniProtKB-KW"/>
</dbReference>
<evidence type="ECO:0000259" key="5">
    <source>
        <dbReference type="SMART" id="SM00849"/>
    </source>
</evidence>
<dbReference type="Pfam" id="PF00753">
    <property type="entry name" value="Lactamase_B"/>
    <property type="match status" value="1"/>
</dbReference>
<dbReference type="CDD" id="cd07742">
    <property type="entry name" value="metallo-hydrolase-like_MBL-fold"/>
    <property type="match status" value="1"/>
</dbReference>
<protein>
    <submittedName>
        <fullName evidence="6">Glyoxylase, beta-lactamase superfamily II</fullName>
    </submittedName>
</protein>
<accession>A0A1M6KZZ2</accession>